<organism evidence="2 3">
    <name type="scientific">Diaphorobacter limosus</name>
    <dbReference type="NCBI Taxonomy" id="3036128"/>
    <lineage>
        <taxon>Bacteria</taxon>
        <taxon>Pseudomonadati</taxon>
        <taxon>Pseudomonadota</taxon>
        <taxon>Betaproteobacteria</taxon>
        <taxon>Burkholderiales</taxon>
        <taxon>Comamonadaceae</taxon>
        <taxon>Diaphorobacter</taxon>
    </lineage>
</organism>
<feature type="compositionally biased region" description="Low complexity" evidence="1">
    <location>
        <begin position="136"/>
        <end position="152"/>
    </location>
</feature>
<feature type="region of interest" description="Disordered" evidence="1">
    <location>
        <begin position="1"/>
        <end position="26"/>
    </location>
</feature>
<dbReference type="RefSeq" id="WP_317702271.1">
    <property type="nucleotide sequence ID" value="NZ_CP136921.1"/>
</dbReference>
<protein>
    <submittedName>
        <fullName evidence="2">Uncharacterized protein</fullName>
    </submittedName>
</protein>
<accession>A0ABZ0J7F6</accession>
<sequence length="231" mass="25103">MTTKKVAIDAQPQGLNEGGRPESTEADEAAFSGGYFCARWGEDVVTAWTGMRNASPLEAARFLNGQNPEGAKTQFGNALPDGADVLRMARVFEDEAEHSRTRRSLRDWLDVAQQRGLTVNQGAAAIVRVAARERQPAQPHAAAPAQQSKAPPEWIEQAQKRAREIVQARHERDNFPSQQDIADEIARGFRAADIVGADGKPLSGAYIKRHALKGISSAKGKQLSTAPRRGK</sequence>
<evidence type="ECO:0000313" key="3">
    <source>
        <dbReference type="Proteomes" id="UP001303211"/>
    </source>
</evidence>
<keyword evidence="3" id="KW-1185">Reference proteome</keyword>
<name>A0ABZ0J7F6_9BURK</name>
<feature type="region of interest" description="Disordered" evidence="1">
    <location>
        <begin position="132"/>
        <end position="152"/>
    </location>
</feature>
<evidence type="ECO:0000256" key="1">
    <source>
        <dbReference type="SAM" id="MobiDB-lite"/>
    </source>
</evidence>
<reference evidence="2 3" key="1">
    <citation type="submission" date="2023-03" db="EMBL/GenBank/DDBJ databases">
        <title>Diaphorobacter basophil sp. nov., isolated from a sewage-treatment plant.</title>
        <authorList>
            <person name="Yang K."/>
        </authorList>
    </citation>
    <scope>NUCLEOTIDE SEQUENCE [LARGE SCALE GENOMIC DNA]</scope>
    <source>
        <strain evidence="2 3">Y-1</strain>
    </source>
</reference>
<evidence type="ECO:0000313" key="2">
    <source>
        <dbReference type="EMBL" id="WOO32854.1"/>
    </source>
</evidence>
<gene>
    <name evidence="2" type="ORF">P4826_01625</name>
</gene>
<proteinExistence type="predicted"/>
<dbReference type="Proteomes" id="UP001303211">
    <property type="component" value="Chromosome"/>
</dbReference>
<dbReference type="EMBL" id="CP136921">
    <property type="protein sequence ID" value="WOO32854.1"/>
    <property type="molecule type" value="Genomic_DNA"/>
</dbReference>